<sequence length="205" mass="22041">MNAFGSSVPISSRYIPITALSATSSCSSSRLSSSAGATWNPLYLISSLILSTINTFVSSSMYPTSPVWKNPSLSIESLVASGLFKYPFMTFVPLKHSSPTWFTPSASPCSFTTFALVLLRITPEDPSKGWSFGVTVTVGLVSVSPTEASTDILAFPFIVEEVTMFLCVNITPLDSPVVPEEYDSMAILSTASCSFFTLYLENAHP</sequence>
<name>A0A1R1YGL6_9FUNG</name>
<dbReference type="Proteomes" id="UP000187283">
    <property type="component" value="Unassembled WGS sequence"/>
</dbReference>
<gene>
    <name evidence="1" type="ORF">AYI70_g481</name>
</gene>
<proteinExistence type="predicted"/>
<dbReference type="AlphaFoldDB" id="A0A1R1YGL6"/>
<comment type="caution">
    <text evidence="1">The sequence shown here is derived from an EMBL/GenBank/DDBJ whole genome shotgun (WGS) entry which is preliminary data.</text>
</comment>
<keyword evidence="2" id="KW-1185">Reference proteome</keyword>
<evidence type="ECO:0000313" key="1">
    <source>
        <dbReference type="EMBL" id="OMJ26057.1"/>
    </source>
</evidence>
<accession>A0A1R1YGL6</accession>
<reference evidence="1 2" key="1">
    <citation type="submission" date="2017-01" db="EMBL/GenBank/DDBJ databases">
        <authorList>
            <person name="Mah S.A."/>
            <person name="Swanson W.J."/>
            <person name="Moy G.W."/>
            <person name="Vacquier V.D."/>
        </authorList>
    </citation>
    <scope>NUCLEOTIDE SEQUENCE [LARGE SCALE GENOMIC DNA]</scope>
    <source>
        <strain evidence="1 2">GSMNP</strain>
    </source>
</reference>
<protein>
    <submittedName>
        <fullName evidence="1">Uncharacterized protein</fullName>
    </submittedName>
</protein>
<evidence type="ECO:0000313" key="2">
    <source>
        <dbReference type="Proteomes" id="UP000187283"/>
    </source>
</evidence>
<organism evidence="1 2">
    <name type="scientific">Smittium culicis</name>
    <dbReference type="NCBI Taxonomy" id="133412"/>
    <lineage>
        <taxon>Eukaryota</taxon>
        <taxon>Fungi</taxon>
        <taxon>Fungi incertae sedis</taxon>
        <taxon>Zoopagomycota</taxon>
        <taxon>Kickxellomycotina</taxon>
        <taxon>Harpellomycetes</taxon>
        <taxon>Harpellales</taxon>
        <taxon>Legeriomycetaceae</taxon>
        <taxon>Smittium</taxon>
    </lineage>
</organism>
<dbReference type="EMBL" id="LSSN01000074">
    <property type="protein sequence ID" value="OMJ26057.1"/>
    <property type="molecule type" value="Genomic_DNA"/>
</dbReference>